<dbReference type="PROSITE" id="PS00194">
    <property type="entry name" value="THIOREDOXIN_1"/>
    <property type="match status" value="1"/>
</dbReference>
<dbReference type="PRINTS" id="PR00421">
    <property type="entry name" value="THIOREDOXIN"/>
</dbReference>
<evidence type="ECO:0000256" key="1">
    <source>
        <dbReference type="ARBA" id="ARBA00023157"/>
    </source>
</evidence>
<dbReference type="WBParaSite" id="MBELARI_LOCUS11936">
    <property type="protein sequence ID" value="MBELARI_LOCUS11936"/>
    <property type="gene ID" value="MBELARI_LOCUS11936"/>
</dbReference>
<protein>
    <recommendedName>
        <fullName evidence="2">Thioredoxin</fullName>
    </recommendedName>
</protein>
<feature type="site" description="Contributes to redox potential value" evidence="3">
    <location>
        <position position="35"/>
    </location>
</feature>
<evidence type="ECO:0000256" key="4">
    <source>
        <dbReference type="PIRSR" id="PIRSR000077-4"/>
    </source>
</evidence>
<keyword evidence="1 4" id="KW-1015">Disulfide bond</keyword>
<feature type="domain" description="Thioredoxin" evidence="5">
    <location>
        <begin position="1"/>
        <end position="105"/>
    </location>
</feature>
<keyword evidence="4" id="KW-0676">Redox-active center</keyword>
<evidence type="ECO:0000313" key="6">
    <source>
        <dbReference type="Proteomes" id="UP000887575"/>
    </source>
</evidence>
<dbReference type="PANTHER" id="PTHR46115">
    <property type="entry name" value="THIOREDOXIN-LIKE PROTEIN 1"/>
    <property type="match status" value="1"/>
</dbReference>
<feature type="disulfide bond" description="Redox-active" evidence="4">
    <location>
        <begin position="33"/>
        <end position="36"/>
    </location>
</feature>
<feature type="site" description="Contributes to redox potential value" evidence="3">
    <location>
        <position position="34"/>
    </location>
</feature>
<accession>A0AAF3F9P4</accession>
<dbReference type="Pfam" id="PF00085">
    <property type="entry name" value="Thioredoxin"/>
    <property type="match status" value="1"/>
</dbReference>
<dbReference type="GO" id="GO:0015035">
    <property type="term" value="F:protein-disulfide reductase activity"/>
    <property type="evidence" value="ECO:0007669"/>
    <property type="project" value="InterPro"/>
</dbReference>
<evidence type="ECO:0000256" key="2">
    <source>
        <dbReference type="PIRNR" id="PIRNR000077"/>
    </source>
</evidence>
<sequence>MPVIHVESDDHFKTLLEENKNKVVVIDFTASWCGPCKFIAPLYEELANSHPNTVFLKVDVDECTGAANDVEAMPTFRFFVNGEKVAEFTGGNESKLKEYVEKYAV</sequence>
<dbReference type="SUPFAM" id="SSF52833">
    <property type="entry name" value="Thioredoxin-like"/>
    <property type="match status" value="1"/>
</dbReference>
<dbReference type="InterPro" id="IPR036249">
    <property type="entry name" value="Thioredoxin-like_sf"/>
</dbReference>
<reference evidence="7 8" key="1">
    <citation type="submission" date="2024-02" db="UniProtKB">
        <authorList>
            <consortium name="WormBaseParasite"/>
        </authorList>
    </citation>
    <scope>IDENTIFICATION</scope>
</reference>
<dbReference type="InterPro" id="IPR013766">
    <property type="entry name" value="Thioredoxin_domain"/>
</dbReference>
<dbReference type="WBParaSite" id="MBELARI_LOCUS2620">
    <property type="protein sequence ID" value="MBELARI_LOCUS2620"/>
    <property type="gene ID" value="MBELARI_LOCUS2620"/>
</dbReference>
<dbReference type="InterPro" id="IPR017937">
    <property type="entry name" value="Thioredoxin_CS"/>
</dbReference>
<dbReference type="FunFam" id="3.40.30.10:FF:000245">
    <property type="entry name" value="Thioredoxin"/>
    <property type="match status" value="1"/>
</dbReference>
<evidence type="ECO:0000313" key="7">
    <source>
        <dbReference type="WBParaSite" id="MBELARI_LOCUS11936"/>
    </source>
</evidence>
<evidence type="ECO:0000313" key="8">
    <source>
        <dbReference type="WBParaSite" id="MBELARI_LOCUS2620"/>
    </source>
</evidence>
<feature type="active site" description="Nucleophile" evidence="3">
    <location>
        <position position="36"/>
    </location>
</feature>
<dbReference type="Gene3D" id="3.40.30.10">
    <property type="entry name" value="Glutaredoxin"/>
    <property type="match status" value="1"/>
</dbReference>
<dbReference type="Proteomes" id="UP000887575">
    <property type="component" value="Unassembled WGS sequence"/>
</dbReference>
<feature type="site" description="Deprotonates C-terminal active site Cys" evidence="3">
    <location>
        <position position="27"/>
    </location>
</feature>
<name>A0AAF3F9P4_9BILA</name>
<dbReference type="InterPro" id="IPR005746">
    <property type="entry name" value="Thioredoxin"/>
</dbReference>
<comment type="similarity">
    <text evidence="2">Belongs to the thioredoxin family.</text>
</comment>
<evidence type="ECO:0000256" key="3">
    <source>
        <dbReference type="PIRSR" id="PIRSR000077-1"/>
    </source>
</evidence>
<dbReference type="AlphaFoldDB" id="A0AAF3F9P4"/>
<organism evidence="6 8">
    <name type="scientific">Mesorhabditis belari</name>
    <dbReference type="NCBI Taxonomy" id="2138241"/>
    <lineage>
        <taxon>Eukaryota</taxon>
        <taxon>Metazoa</taxon>
        <taxon>Ecdysozoa</taxon>
        <taxon>Nematoda</taxon>
        <taxon>Chromadorea</taxon>
        <taxon>Rhabditida</taxon>
        <taxon>Rhabditina</taxon>
        <taxon>Rhabditomorpha</taxon>
        <taxon>Rhabditoidea</taxon>
        <taxon>Rhabditidae</taxon>
        <taxon>Mesorhabditinae</taxon>
        <taxon>Mesorhabditis</taxon>
    </lineage>
</organism>
<feature type="active site" description="Nucleophile" evidence="3">
    <location>
        <position position="33"/>
    </location>
</feature>
<evidence type="ECO:0000259" key="5">
    <source>
        <dbReference type="PROSITE" id="PS51352"/>
    </source>
</evidence>
<proteinExistence type="inferred from homology"/>
<keyword evidence="6" id="KW-1185">Reference proteome</keyword>
<dbReference type="CDD" id="cd02947">
    <property type="entry name" value="TRX_family"/>
    <property type="match status" value="1"/>
</dbReference>
<dbReference type="PROSITE" id="PS51352">
    <property type="entry name" value="THIOREDOXIN_2"/>
    <property type="match status" value="1"/>
</dbReference>
<dbReference type="PIRSF" id="PIRSF000077">
    <property type="entry name" value="Thioredoxin"/>
    <property type="match status" value="1"/>
</dbReference>